<proteinExistence type="predicted"/>
<dbReference type="PANTHER" id="PTHR43245">
    <property type="entry name" value="BIFUNCTIONAL POLYMYXIN RESISTANCE PROTEIN ARNA"/>
    <property type="match status" value="1"/>
</dbReference>
<dbReference type="PANTHER" id="PTHR43245:SF13">
    <property type="entry name" value="UDP-D-APIOSE_UDP-D-XYLOSE SYNTHASE 2"/>
    <property type="match status" value="1"/>
</dbReference>
<dbReference type="Gene3D" id="3.40.50.720">
    <property type="entry name" value="NAD(P)-binding Rossmann-like Domain"/>
    <property type="match status" value="1"/>
</dbReference>
<evidence type="ECO:0000313" key="2">
    <source>
        <dbReference type="EMBL" id="MFD2552332.1"/>
    </source>
</evidence>
<dbReference type="SUPFAM" id="SSF51735">
    <property type="entry name" value="NAD(P)-binding Rossmann-fold domains"/>
    <property type="match status" value="1"/>
</dbReference>
<accession>A0ABW5KTN3</accession>
<comment type="caution">
    <text evidence="2">The sequence shown here is derived from an EMBL/GenBank/DDBJ whole genome shotgun (WGS) entry which is preliminary data.</text>
</comment>
<dbReference type="InterPro" id="IPR001509">
    <property type="entry name" value="Epimerase_deHydtase"/>
</dbReference>
<dbReference type="Pfam" id="PF01370">
    <property type="entry name" value="Epimerase"/>
    <property type="match status" value="1"/>
</dbReference>
<organism evidence="2 3">
    <name type="scientific">Bizionia sediminis</name>
    <dbReference type="NCBI Taxonomy" id="1737064"/>
    <lineage>
        <taxon>Bacteria</taxon>
        <taxon>Pseudomonadati</taxon>
        <taxon>Bacteroidota</taxon>
        <taxon>Flavobacteriia</taxon>
        <taxon>Flavobacteriales</taxon>
        <taxon>Flavobacteriaceae</taxon>
        <taxon>Bizionia</taxon>
    </lineage>
</organism>
<feature type="domain" description="NAD-dependent epimerase/dehydratase" evidence="1">
    <location>
        <begin position="14"/>
        <end position="252"/>
    </location>
</feature>
<dbReference type="EMBL" id="JBHULS010000005">
    <property type="protein sequence ID" value="MFD2552332.1"/>
    <property type="molecule type" value="Genomic_DNA"/>
</dbReference>
<evidence type="ECO:0000313" key="3">
    <source>
        <dbReference type="Proteomes" id="UP001597472"/>
    </source>
</evidence>
<dbReference type="InterPro" id="IPR050177">
    <property type="entry name" value="Lipid_A_modif_metabolic_enz"/>
</dbReference>
<dbReference type="Gene3D" id="3.90.25.10">
    <property type="entry name" value="UDP-galactose 4-epimerase, domain 1"/>
    <property type="match status" value="1"/>
</dbReference>
<gene>
    <name evidence="2" type="ORF">ACFSQP_10935</name>
</gene>
<keyword evidence="3" id="KW-1185">Reference proteome</keyword>
<dbReference type="CDD" id="cd05256">
    <property type="entry name" value="UDP_AE_SDR_e"/>
    <property type="match status" value="1"/>
</dbReference>
<evidence type="ECO:0000259" key="1">
    <source>
        <dbReference type="Pfam" id="PF01370"/>
    </source>
</evidence>
<dbReference type="RefSeq" id="WP_376894343.1">
    <property type="nucleotide sequence ID" value="NZ_JBHULS010000005.1"/>
</dbReference>
<reference evidence="3" key="1">
    <citation type="journal article" date="2019" name="Int. J. Syst. Evol. Microbiol.">
        <title>The Global Catalogue of Microorganisms (GCM) 10K type strain sequencing project: providing services to taxonomists for standard genome sequencing and annotation.</title>
        <authorList>
            <consortium name="The Broad Institute Genomics Platform"/>
            <consortium name="The Broad Institute Genome Sequencing Center for Infectious Disease"/>
            <person name="Wu L."/>
            <person name="Ma J."/>
        </authorList>
    </citation>
    <scope>NUCLEOTIDE SEQUENCE [LARGE SCALE GENOMIC DNA]</scope>
    <source>
        <strain evidence="3">KCTC 42587</strain>
    </source>
</reference>
<name>A0ABW5KTN3_9FLAO</name>
<dbReference type="Proteomes" id="UP001597472">
    <property type="component" value="Unassembled WGS sequence"/>
</dbReference>
<dbReference type="InterPro" id="IPR036291">
    <property type="entry name" value="NAD(P)-bd_dom_sf"/>
</dbReference>
<protein>
    <submittedName>
        <fullName evidence="2">SDR family oxidoreductase</fullName>
    </submittedName>
</protein>
<sequence>MNLQEFKSLENKNILVTGGAGFIGSNLCETLLNLGATVTCLDNFATGHRHNIQPFLENKNFTLLEGDIRDLNTCHTACQNQDFVLHQAALGSVPRSLADPITSNAVNVGGFLNMLVAARDAKVQRFIYAASSSTYGDHEALPKVEDTIGKPLSPYAITKYVNELYADNFFTSYGLNTIGLRYFNVFGKRQDPNGAYAAVIPLFVKQFMNHESPVINGDGTFSRDFTYIDNVVQMNLRALTTSNTNALNQVYNTAVGDRTTLVQLTSLLKEHLSTYDPKIADIQIVHGPNRQGDIPHSLASVEKAKRLLDYTPSHTIASGIKEAVAWYWENLK</sequence>